<dbReference type="PRINTS" id="PR00040">
    <property type="entry name" value="HTHMERR"/>
</dbReference>
<dbReference type="InterPro" id="IPR047057">
    <property type="entry name" value="MerR_fam"/>
</dbReference>
<dbReference type="InterPro" id="IPR000551">
    <property type="entry name" value="MerR-type_HTH_dom"/>
</dbReference>
<evidence type="ECO:0000256" key="1">
    <source>
        <dbReference type="ARBA" id="ARBA00023125"/>
    </source>
</evidence>
<evidence type="ECO:0000259" key="2">
    <source>
        <dbReference type="PROSITE" id="PS50937"/>
    </source>
</evidence>
<protein>
    <submittedName>
        <fullName evidence="3">Copper export regulator</fullName>
    </submittedName>
</protein>
<keyword evidence="1" id="KW-0238">DNA-binding</keyword>
<dbReference type="Gene3D" id="1.10.1660.10">
    <property type="match status" value="1"/>
</dbReference>
<dbReference type="EMBL" id="UIGB01000001">
    <property type="protein sequence ID" value="SUU83962.1"/>
    <property type="molecule type" value="Genomic_DNA"/>
</dbReference>
<reference evidence="3 4" key="1">
    <citation type="submission" date="2018-06" db="EMBL/GenBank/DDBJ databases">
        <authorList>
            <consortium name="Pathogen Informatics"/>
            <person name="Doyle S."/>
        </authorList>
    </citation>
    <scope>NUCLEOTIDE SEQUENCE [LARGE SCALE GENOMIC DNA]</scope>
    <source>
        <strain evidence="3 4">NCTC12722</strain>
    </source>
</reference>
<dbReference type="PROSITE" id="PS50937">
    <property type="entry name" value="HTH_MERR_2"/>
    <property type="match status" value="1"/>
</dbReference>
<dbReference type="OrthoDB" id="9802944at2"/>
<dbReference type="AlphaFoldDB" id="A0A380W4W7"/>
<dbReference type="RefSeq" id="WP_002718741.1">
    <property type="nucleotide sequence ID" value="NZ_UFSI01000001.1"/>
</dbReference>
<gene>
    <name evidence="3" type="primary">hmrR_2</name>
    <name evidence="3" type="ORF">NCTC12722_01142</name>
</gene>
<dbReference type="PANTHER" id="PTHR30204">
    <property type="entry name" value="REDOX-CYCLING DRUG-SENSING TRANSCRIPTIONAL ACTIVATOR SOXR"/>
    <property type="match status" value="1"/>
</dbReference>
<sequence>MRIGELARRTDTTVATIRYYEEIGLLCPAARQSGGQRTYGFEDVSRLTFVRRCRAFDLSIDDIRSLLVTMQNDRSSCSDARDLAQVHLERVRNRILDLIALEKSLASMVRACDANCAGGSGPDCVIFEEIGAAASLAASRSSAAG</sequence>
<evidence type="ECO:0000313" key="4">
    <source>
        <dbReference type="Proteomes" id="UP000254343"/>
    </source>
</evidence>
<feature type="domain" description="HTH merR-type" evidence="2">
    <location>
        <begin position="1"/>
        <end position="69"/>
    </location>
</feature>
<dbReference type="PANTHER" id="PTHR30204:SF92">
    <property type="entry name" value="HTH-TYPE TRANSCRIPTIONAL REGULATOR ZNTR"/>
    <property type="match status" value="1"/>
</dbReference>
<dbReference type="InterPro" id="IPR009061">
    <property type="entry name" value="DNA-bd_dom_put_sf"/>
</dbReference>
<dbReference type="GO" id="GO:0003700">
    <property type="term" value="F:DNA-binding transcription factor activity"/>
    <property type="evidence" value="ECO:0007669"/>
    <property type="project" value="InterPro"/>
</dbReference>
<evidence type="ECO:0000313" key="3">
    <source>
        <dbReference type="EMBL" id="SUU83962.1"/>
    </source>
</evidence>
<dbReference type="Pfam" id="PF13411">
    <property type="entry name" value="MerR_1"/>
    <property type="match status" value="1"/>
</dbReference>
<organism evidence="3 4">
    <name type="scientific">Afipia felis</name>
    <name type="common">Cat scratch disease bacillus</name>
    <dbReference type="NCBI Taxonomy" id="1035"/>
    <lineage>
        <taxon>Bacteria</taxon>
        <taxon>Pseudomonadati</taxon>
        <taxon>Pseudomonadota</taxon>
        <taxon>Alphaproteobacteria</taxon>
        <taxon>Hyphomicrobiales</taxon>
        <taxon>Nitrobacteraceae</taxon>
        <taxon>Afipia</taxon>
    </lineage>
</organism>
<name>A0A380W4W7_AFIFE</name>
<dbReference type="Proteomes" id="UP000254343">
    <property type="component" value="Unassembled WGS sequence"/>
</dbReference>
<dbReference type="SUPFAM" id="SSF46955">
    <property type="entry name" value="Putative DNA-binding domain"/>
    <property type="match status" value="1"/>
</dbReference>
<dbReference type="GO" id="GO:0003677">
    <property type="term" value="F:DNA binding"/>
    <property type="evidence" value="ECO:0007669"/>
    <property type="project" value="UniProtKB-KW"/>
</dbReference>
<proteinExistence type="predicted"/>
<dbReference type="SMART" id="SM00422">
    <property type="entry name" value="HTH_MERR"/>
    <property type="match status" value="1"/>
</dbReference>
<accession>A0A380W4W7</accession>